<feature type="region of interest" description="Disordered" evidence="2">
    <location>
        <begin position="92"/>
        <end position="136"/>
    </location>
</feature>
<evidence type="ECO:0000259" key="4">
    <source>
        <dbReference type="Pfam" id="PF21788"/>
    </source>
</evidence>
<dbReference type="Pfam" id="PF21788">
    <property type="entry name" value="TNP-like_GBD"/>
    <property type="match status" value="1"/>
</dbReference>
<dbReference type="KEGG" id="foc:113215119"/>
<feature type="compositionally biased region" description="Polar residues" evidence="2">
    <location>
        <begin position="106"/>
        <end position="116"/>
    </location>
</feature>
<evidence type="ECO:0000256" key="1">
    <source>
        <dbReference type="SAM" id="Coils"/>
    </source>
</evidence>
<dbReference type="InterPro" id="IPR048366">
    <property type="entry name" value="TNP-like_GBD"/>
</dbReference>
<gene>
    <name evidence="6" type="primary">LOC113215119</name>
</gene>
<sequence>MPQKKRGKSFTHTKSGRGKTERGGGGRGHRGRRTVTGYLPSEEENNAADNVDNAVPLCPPSPLCSPDAEDSMDSVHFRAALASPLSALSGSSECLASDQSEADSRGTPSPSPTVSRSFRELHLSQSSSTPSSSTSQAFVSPSADLVMKVLNLLRATLHQDWIPIADRGSYIILLMSRGMEKSTQRNINITFNGSLKITVHRRPIPESLCDEVLKVGGPAVVLSEYTFKEFTDRVLSIVNFVRSFEVCAGTCDKEYKHFWVDSEKGSVDKNPYGESRYDITYRSSSCHMLVPVRKWKCEECDRASLRFKRKVVHENISDYHQNTPNVYLSEEQKQSKLQDQQKKINAGKKKIARMQQKIKELLQDHGVNVDKDVSDCLEEAIKCDTNLTPEVKQLRDLFLQQQHKAASVKGKTGMRWHPAMIRFAILIKSHSSAAYDAIRQSGFICLPGERTLFDYTHTIPQMHGINTVKMQRLSEKVAKYEQNHQHFHNLLMDEIHISEKLVYSKSTGEMLGYVKLSEAEQEMENLMHVIQDKNPKKEDPQTAKRILAYMVKGVTNDVKEVVACYTTHSPTKEFLFDRTWDVITHCELAGIHILSVVCDGSAVNRGFIQMHTPTNPERQLKSGVVFACKNLCVPDRELFFFSDPPHLIKTLRNCFAKSGFHPKATRKLTKGGQFIVWKTIERLFLEDHEHTIRSSFKLNAQNVYLNSYSCMNVALATQVLSNTVSVDLASRNWANTSETVTFISKCNNFFDNLNGAHSAMGTRKANPRLDPYTSSCDKRFDELDEFVTYLRNWLEEVKSAKVTAKEKLKMFIPHQTFEGIEMTANALRGAVTFMLDVAKAKFINARVFCQDPLEQYFGKQRASIGGSSAPTEKQFYESDLKISIHRDGNVRKRSGNVEAVNSCMRISDEPLPKRPKVSYAYKKDKKSD</sequence>
<dbReference type="RefSeq" id="XP_026290481.2">
    <property type="nucleotide sequence ID" value="XM_026434696.2"/>
</dbReference>
<dbReference type="OrthoDB" id="8190203at2759"/>
<keyword evidence="1" id="KW-0175">Coiled coil</keyword>
<keyword evidence="5" id="KW-1185">Reference proteome</keyword>
<feature type="domain" description="Transposable element P transposase-like RNase H" evidence="3">
    <location>
        <begin position="464"/>
        <end position="608"/>
    </location>
</feature>
<dbReference type="AlphaFoldDB" id="A0A6J1TI25"/>
<dbReference type="InterPro" id="IPR048365">
    <property type="entry name" value="TNP-like_RNaseH_N"/>
</dbReference>
<proteinExistence type="predicted"/>
<accession>A0A6J1TI25</accession>
<evidence type="ECO:0000256" key="2">
    <source>
        <dbReference type="SAM" id="MobiDB-lite"/>
    </source>
</evidence>
<feature type="compositionally biased region" description="Low complexity" evidence="2">
    <location>
        <begin position="124"/>
        <end position="136"/>
    </location>
</feature>
<feature type="coiled-coil region" evidence="1">
    <location>
        <begin position="337"/>
        <end position="364"/>
    </location>
</feature>
<dbReference type="GeneID" id="113215119"/>
<dbReference type="Proteomes" id="UP000504606">
    <property type="component" value="Unplaced"/>
</dbReference>
<protein>
    <submittedName>
        <fullName evidence="6">Uncharacterized protein LOC113215119</fullName>
    </submittedName>
</protein>
<dbReference type="Pfam" id="PF21787">
    <property type="entry name" value="TNP-like_RNaseH_N"/>
    <property type="match status" value="1"/>
</dbReference>
<feature type="compositionally biased region" description="Basic residues" evidence="2">
    <location>
        <begin position="1"/>
        <end position="17"/>
    </location>
</feature>
<feature type="domain" description="Transposable element P transposase-like GTP-binding insertion" evidence="4">
    <location>
        <begin position="646"/>
        <end position="757"/>
    </location>
</feature>
<feature type="compositionally biased region" description="Low complexity" evidence="2">
    <location>
        <begin position="47"/>
        <end position="56"/>
    </location>
</feature>
<organism evidence="5 6">
    <name type="scientific">Frankliniella occidentalis</name>
    <name type="common">Western flower thrips</name>
    <name type="synonym">Euthrips occidentalis</name>
    <dbReference type="NCBI Taxonomy" id="133901"/>
    <lineage>
        <taxon>Eukaryota</taxon>
        <taxon>Metazoa</taxon>
        <taxon>Ecdysozoa</taxon>
        <taxon>Arthropoda</taxon>
        <taxon>Hexapoda</taxon>
        <taxon>Insecta</taxon>
        <taxon>Pterygota</taxon>
        <taxon>Neoptera</taxon>
        <taxon>Paraneoptera</taxon>
        <taxon>Thysanoptera</taxon>
        <taxon>Terebrantia</taxon>
        <taxon>Thripoidea</taxon>
        <taxon>Thripidae</taxon>
        <taxon>Frankliniella</taxon>
    </lineage>
</organism>
<feature type="region of interest" description="Disordered" evidence="2">
    <location>
        <begin position="1"/>
        <end position="70"/>
    </location>
</feature>
<evidence type="ECO:0000313" key="5">
    <source>
        <dbReference type="Proteomes" id="UP000504606"/>
    </source>
</evidence>
<evidence type="ECO:0000313" key="6">
    <source>
        <dbReference type="RefSeq" id="XP_026290481.2"/>
    </source>
</evidence>
<evidence type="ECO:0000259" key="3">
    <source>
        <dbReference type="Pfam" id="PF21787"/>
    </source>
</evidence>
<reference evidence="6" key="1">
    <citation type="submission" date="2025-08" db="UniProtKB">
        <authorList>
            <consortium name="RefSeq"/>
        </authorList>
    </citation>
    <scope>IDENTIFICATION</scope>
    <source>
        <tissue evidence="6">Whole organism</tissue>
    </source>
</reference>
<name>A0A6J1TI25_FRAOC</name>